<feature type="compositionally biased region" description="Basic and acidic residues" evidence="6">
    <location>
        <begin position="670"/>
        <end position="681"/>
    </location>
</feature>
<feature type="transmembrane region" description="Helical" evidence="7">
    <location>
        <begin position="314"/>
        <end position="337"/>
    </location>
</feature>
<keyword evidence="4 7" id="KW-1133">Transmembrane helix</keyword>
<keyword evidence="3 7" id="KW-0812">Transmembrane</keyword>
<dbReference type="InterPro" id="IPR000175">
    <property type="entry name" value="Na/ntran_symport"/>
</dbReference>
<proteinExistence type="predicted"/>
<feature type="region of interest" description="Disordered" evidence="6">
    <location>
        <begin position="667"/>
        <end position="693"/>
    </location>
</feature>
<feature type="transmembrane region" description="Helical" evidence="7">
    <location>
        <begin position="504"/>
        <end position="525"/>
    </location>
</feature>
<dbReference type="PANTHER" id="PTHR11616:SF323">
    <property type="entry name" value="SODIUM-DEPENDENT TRANSPORTER BEDRAGGLED"/>
    <property type="match status" value="1"/>
</dbReference>
<feature type="transmembrane region" description="Helical" evidence="7">
    <location>
        <begin position="537"/>
        <end position="565"/>
    </location>
</feature>
<evidence type="ECO:0008006" key="10">
    <source>
        <dbReference type="Google" id="ProtNLM"/>
    </source>
</evidence>
<dbReference type="GO" id="GO:0089718">
    <property type="term" value="P:amino acid import across plasma membrane"/>
    <property type="evidence" value="ECO:0007669"/>
    <property type="project" value="TreeGrafter"/>
</dbReference>
<gene>
    <name evidence="8" type="ORF">BOX15_Mlig004806g2</name>
</gene>
<dbReference type="SUPFAM" id="SSF161070">
    <property type="entry name" value="SNF-like"/>
    <property type="match status" value="1"/>
</dbReference>
<reference evidence="8 9" key="1">
    <citation type="submission" date="2017-06" db="EMBL/GenBank/DDBJ databases">
        <title>A platform for efficient transgenesis in Macrostomum lignano, a flatworm model organism for stem cell research.</title>
        <authorList>
            <person name="Berezikov E."/>
        </authorList>
    </citation>
    <scope>NUCLEOTIDE SEQUENCE [LARGE SCALE GENOMIC DNA]</scope>
    <source>
        <strain evidence="8">DV1</strain>
        <tissue evidence="8">Whole organism</tissue>
    </source>
</reference>
<dbReference type="PROSITE" id="PS50267">
    <property type="entry name" value="NA_NEUROTRAN_SYMP_3"/>
    <property type="match status" value="1"/>
</dbReference>
<dbReference type="GO" id="GO:0005283">
    <property type="term" value="F:amino acid:sodium symporter activity"/>
    <property type="evidence" value="ECO:0007669"/>
    <property type="project" value="TreeGrafter"/>
</dbReference>
<dbReference type="InterPro" id="IPR037272">
    <property type="entry name" value="SNS_sf"/>
</dbReference>
<dbReference type="AlphaFoldDB" id="A0A267GLG1"/>
<feature type="transmembrane region" description="Helical" evidence="7">
    <location>
        <begin position="286"/>
        <end position="308"/>
    </location>
</feature>
<keyword evidence="2" id="KW-0813">Transport</keyword>
<feature type="transmembrane region" description="Helical" evidence="7">
    <location>
        <begin position="97"/>
        <end position="117"/>
    </location>
</feature>
<accession>A0A267GLG1</accession>
<evidence type="ECO:0000256" key="6">
    <source>
        <dbReference type="SAM" id="MobiDB-lite"/>
    </source>
</evidence>
<dbReference type="PANTHER" id="PTHR11616">
    <property type="entry name" value="SODIUM/CHLORIDE DEPENDENT TRANSPORTER"/>
    <property type="match status" value="1"/>
</dbReference>
<dbReference type="Proteomes" id="UP000215902">
    <property type="component" value="Unassembled WGS sequence"/>
</dbReference>
<name>A0A267GLG1_9PLAT</name>
<dbReference type="Pfam" id="PF00209">
    <property type="entry name" value="SNF"/>
    <property type="match status" value="1"/>
</dbReference>
<evidence type="ECO:0000256" key="2">
    <source>
        <dbReference type="ARBA" id="ARBA00022448"/>
    </source>
</evidence>
<evidence type="ECO:0000256" key="4">
    <source>
        <dbReference type="ARBA" id="ARBA00022989"/>
    </source>
</evidence>
<evidence type="ECO:0000256" key="7">
    <source>
        <dbReference type="SAM" id="Phobius"/>
    </source>
</evidence>
<feature type="transmembrane region" description="Helical" evidence="7">
    <location>
        <begin position="138"/>
        <end position="155"/>
    </location>
</feature>
<protein>
    <recommendedName>
        <fullName evidence="10">Transporter</fullName>
    </recommendedName>
</protein>
<keyword evidence="9" id="KW-1185">Reference proteome</keyword>
<evidence type="ECO:0000256" key="3">
    <source>
        <dbReference type="ARBA" id="ARBA00022692"/>
    </source>
</evidence>
<comment type="subcellular location">
    <subcellularLocation>
        <location evidence="1">Membrane</location>
        <topology evidence="1">Multi-pass membrane protein</topology>
    </subcellularLocation>
</comment>
<organism evidence="8 9">
    <name type="scientific">Macrostomum lignano</name>
    <dbReference type="NCBI Taxonomy" id="282301"/>
    <lineage>
        <taxon>Eukaryota</taxon>
        <taxon>Metazoa</taxon>
        <taxon>Spiralia</taxon>
        <taxon>Lophotrochozoa</taxon>
        <taxon>Platyhelminthes</taxon>
        <taxon>Rhabditophora</taxon>
        <taxon>Macrostomorpha</taxon>
        <taxon>Macrostomida</taxon>
        <taxon>Macrostomidae</taxon>
        <taxon>Macrostomum</taxon>
    </lineage>
</organism>
<evidence type="ECO:0000256" key="5">
    <source>
        <dbReference type="ARBA" id="ARBA00023136"/>
    </source>
</evidence>
<dbReference type="PRINTS" id="PR00176">
    <property type="entry name" value="NANEUSMPORT"/>
</dbReference>
<sequence>QDKRALLLFSQTSIMQSSQDDFGPVDARNYQPMKHETSADSRHCTCEQLWQANVSESKAWRHPLRFSLGFYSRLFRNSGLYMYFSYCCKYGGLSFSVAYFTVMAAFGLPTVILLAAVGQHSRFGPLRCWSFNPAIRGLGLSILLVSVLHTALNMVVASEGVYTAIVLLESLGLLSVGERSNSSNSPLLSGFFVKRIYKNLNLSDCQQLGLNEVHLDWGICGEIDANRQRHSSEKGLKNHYLWKRVGIVDAEKAAENFAGPKLITTDLLTGRMRRGFRVDSSMGEPVHWTLLTFVFTLTYCCLLLTLMVEPKTLSSWLHFLSVASTASLGVVCIITVCHSDGSSFFVGLMEFVSSSKGLSVTNNLSIWVDATMLVMWNTGCSTGELINLAKTNAFGYNFIGTSLVSLSLHCLANSLHVLCQEIIQAGVSSKESDVAMLLKPEAFGYSHILMQIQPYVLSTINSGLSVAPLLCFAVGEVCDCVSFLCCCVDSLVDVWPRLKNWTGVLHLLLFCLLIALCLPLCFQYGGAAIYTFLYSSWGWNCALLLTMQLAALWSFLGPAGATVLFKHLGLNERLSRLAFWWRLCWFFYTPLLLLLSLVVLVTDSVKFALPSWTGNPLSPVMTGPLQNLSESQLHRSLAEWWLIELIRGLTVLPVPLLAVWHCLSASNEQPAKERKSADPSKPKPKPTKRRLDPVWKEIAAELSPSEKAAKQS</sequence>
<keyword evidence="5 7" id="KW-0472">Membrane</keyword>
<dbReference type="GO" id="GO:0005886">
    <property type="term" value="C:plasma membrane"/>
    <property type="evidence" value="ECO:0007669"/>
    <property type="project" value="TreeGrafter"/>
</dbReference>
<dbReference type="GO" id="GO:0015179">
    <property type="term" value="F:L-amino acid transmembrane transporter activity"/>
    <property type="evidence" value="ECO:0007669"/>
    <property type="project" value="TreeGrafter"/>
</dbReference>
<evidence type="ECO:0000313" key="8">
    <source>
        <dbReference type="EMBL" id="PAA86142.1"/>
    </source>
</evidence>
<feature type="transmembrane region" description="Helical" evidence="7">
    <location>
        <begin position="577"/>
        <end position="601"/>
    </location>
</feature>
<feature type="non-terminal residue" evidence="8">
    <location>
        <position position="1"/>
    </location>
</feature>
<evidence type="ECO:0000313" key="9">
    <source>
        <dbReference type="Proteomes" id="UP000215902"/>
    </source>
</evidence>
<dbReference type="EMBL" id="NIVC01000292">
    <property type="protein sequence ID" value="PAA86142.1"/>
    <property type="molecule type" value="Genomic_DNA"/>
</dbReference>
<evidence type="ECO:0000256" key="1">
    <source>
        <dbReference type="ARBA" id="ARBA00004141"/>
    </source>
</evidence>
<comment type="caution">
    <text evidence="8">The sequence shown here is derived from an EMBL/GenBank/DDBJ whole genome shotgun (WGS) entry which is preliminary data.</text>
</comment>